<dbReference type="InParanoid" id="U5DJZ4"/>
<dbReference type="eggNOG" id="ENOG50314X7">
    <property type="taxonomic scope" value="Bacteria"/>
</dbReference>
<evidence type="ECO:0000313" key="4">
    <source>
        <dbReference type="Proteomes" id="UP000016960"/>
    </source>
</evidence>
<dbReference type="PATRIC" id="fig|582515.4.peg.2477"/>
<feature type="compositionally biased region" description="Low complexity" evidence="1">
    <location>
        <begin position="24"/>
        <end position="42"/>
    </location>
</feature>
<protein>
    <recommendedName>
        <fullName evidence="5">DUF3464 family protein</fullName>
    </recommendedName>
</protein>
<dbReference type="InterPro" id="IPR021855">
    <property type="entry name" value="PAM68-like"/>
</dbReference>
<name>U5DJZ4_9CHRO</name>
<dbReference type="Proteomes" id="UP000016960">
    <property type="component" value="Unassembled WGS sequence"/>
</dbReference>
<dbReference type="PANTHER" id="PTHR34575:SF1">
    <property type="entry name" value="PROTEIN PAM68, CHLOROPLASTIC"/>
    <property type="match status" value="1"/>
</dbReference>
<feature type="transmembrane region" description="Helical" evidence="2">
    <location>
        <begin position="108"/>
        <end position="129"/>
    </location>
</feature>
<dbReference type="OrthoDB" id="467509at2"/>
<evidence type="ECO:0000256" key="2">
    <source>
        <dbReference type="SAM" id="Phobius"/>
    </source>
</evidence>
<evidence type="ECO:0008006" key="5">
    <source>
        <dbReference type="Google" id="ProtNLM"/>
    </source>
</evidence>
<accession>U5DJZ4</accession>
<keyword evidence="2" id="KW-0812">Transmembrane</keyword>
<dbReference type="EMBL" id="ASSJ01000052">
    <property type="protein sequence ID" value="ERN41227.1"/>
    <property type="molecule type" value="Genomic_DNA"/>
</dbReference>
<evidence type="ECO:0000256" key="1">
    <source>
        <dbReference type="SAM" id="MobiDB-lite"/>
    </source>
</evidence>
<feature type="compositionally biased region" description="Basic and acidic residues" evidence="1">
    <location>
        <begin position="1"/>
        <end position="16"/>
    </location>
</feature>
<feature type="region of interest" description="Disordered" evidence="1">
    <location>
        <begin position="1"/>
        <end position="57"/>
    </location>
</feature>
<keyword evidence="2" id="KW-0472">Membrane</keyword>
<organism evidence="3 4">
    <name type="scientific">Rubidibacter lacunae KORDI 51-2</name>
    <dbReference type="NCBI Taxonomy" id="582515"/>
    <lineage>
        <taxon>Bacteria</taxon>
        <taxon>Bacillati</taxon>
        <taxon>Cyanobacteriota</taxon>
        <taxon>Cyanophyceae</taxon>
        <taxon>Oscillatoriophycideae</taxon>
        <taxon>Chroococcales</taxon>
        <taxon>Aphanothecaceae</taxon>
        <taxon>Rubidibacter</taxon>
    </lineage>
</organism>
<evidence type="ECO:0000313" key="3">
    <source>
        <dbReference type="EMBL" id="ERN41227.1"/>
    </source>
</evidence>
<keyword evidence="4" id="KW-1185">Reference proteome</keyword>
<sequence length="170" mass="18301">MSDSPQRDRLPFEPNRKRPKPSKSNTSPAAASAVSAGSGSTAARDRSPMIRGSSKSEASLSAIPEAVSQRMLRRMGLLSGLPTGLGIASFLVSYLIVSNHWFELPSYAVLLVSMGLFGIGVLGLSYGILSASWEEQPGSLVGWNEFKTNVERLFSSWRAARLEARAAKDE</sequence>
<dbReference type="STRING" id="582515.KR51_00022020"/>
<dbReference type="PANTHER" id="PTHR34575">
    <property type="entry name" value="PROTEIN PAM68, CHLOROPLASTIC"/>
    <property type="match status" value="1"/>
</dbReference>
<proteinExistence type="predicted"/>
<dbReference type="RefSeq" id="WP_022607303.1">
    <property type="nucleotide sequence ID" value="NZ_ASSJ01000052.1"/>
</dbReference>
<reference evidence="3 4" key="1">
    <citation type="submission" date="2013-05" db="EMBL/GenBank/DDBJ databases">
        <title>Draft genome sequence of Rubidibacter lacunae KORDI 51-2.</title>
        <authorList>
            <person name="Choi D.H."/>
            <person name="Noh J.H."/>
            <person name="Kwon K.-K."/>
            <person name="Lee J.-H."/>
            <person name="Ryu J.-Y."/>
        </authorList>
    </citation>
    <scope>NUCLEOTIDE SEQUENCE [LARGE SCALE GENOMIC DNA]</scope>
    <source>
        <strain evidence="3 4">KORDI 51-2</strain>
    </source>
</reference>
<dbReference type="AlphaFoldDB" id="U5DJZ4"/>
<comment type="caution">
    <text evidence="3">The sequence shown here is derived from an EMBL/GenBank/DDBJ whole genome shotgun (WGS) entry which is preliminary data.</text>
</comment>
<dbReference type="Pfam" id="PF11947">
    <property type="entry name" value="DUF3464"/>
    <property type="match status" value="1"/>
</dbReference>
<gene>
    <name evidence="3" type="ORF">KR51_00022020</name>
</gene>
<keyword evidence="2" id="KW-1133">Transmembrane helix</keyword>
<feature type="transmembrane region" description="Helical" evidence="2">
    <location>
        <begin position="77"/>
        <end position="96"/>
    </location>
</feature>